<protein>
    <submittedName>
        <fullName evidence="2">Uncharacterized protein</fullName>
    </submittedName>
</protein>
<reference evidence="2" key="1">
    <citation type="journal article" date="2020" name="bioRxiv">
        <title>Hybrid origin of Populus tomentosa Carr. identified through genome sequencing and phylogenomic analysis.</title>
        <authorList>
            <person name="An X."/>
            <person name="Gao K."/>
            <person name="Chen Z."/>
            <person name="Li J."/>
            <person name="Yang X."/>
            <person name="Yang X."/>
            <person name="Zhou J."/>
            <person name="Guo T."/>
            <person name="Zhao T."/>
            <person name="Huang S."/>
            <person name="Miao D."/>
            <person name="Khan W.U."/>
            <person name="Rao P."/>
            <person name="Ye M."/>
            <person name="Lei B."/>
            <person name="Liao W."/>
            <person name="Wang J."/>
            <person name="Ji L."/>
            <person name="Li Y."/>
            <person name="Guo B."/>
            <person name="Mustafa N.S."/>
            <person name="Li S."/>
            <person name="Yun Q."/>
            <person name="Keller S.R."/>
            <person name="Mao J."/>
            <person name="Zhang R."/>
            <person name="Strauss S.H."/>
        </authorList>
    </citation>
    <scope>NUCLEOTIDE SEQUENCE</scope>
    <source>
        <strain evidence="2">GM15</strain>
        <tissue evidence="2">Leaf</tissue>
    </source>
</reference>
<evidence type="ECO:0000256" key="1">
    <source>
        <dbReference type="SAM" id="MobiDB-lite"/>
    </source>
</evidence>
<proteinExistence type="predicted"/>
<evidence type="ECO:0000313" key="2">
    <source>
        <dbReference type="EMBL" id="KAG6764201.1"/>
    </source>
</evidence>
<gene>
    <name evidence="2" type="ORF">POTOM_031660</name>
</gene>
<accession>A0A8X7Z7Q9</accession>
<dbReference type="Proteomes" id="UP000886885">
    <property type="component" value="Chromosome 8D"/>
</dbReference>
<comment type="caution">
    <text evidence="2">The sequence shown here is derived from an EMBL/GenBank/DDBJ whole genome shotgun (WGS) entry which is preliminary data.</text>
</comment>
<sequence>MALVQKLTGFSRSINHGLDSKGLKSVEGNNHERKHVGRDDIEPSSISTEETCHWAAAGGVETVMSPILQALNTPCFSDVPLFTPTSADLFFSPRPVFRCPVSVFISTSQMGNPISPSVLEFMKGLPEY</sequence>
<evidence type="ECO:0000313" key="3">
    <source>
        <dbReference type="Proteomes" id="UP000886885"/>
    </source>
</evidence>
<dbReference type="EMBL" id="JAAWWB010000016">
    <property type="protein sequence ID" value="KAG6764201.1"/>
    <property type="molecule type" value="Genomic_DNA"/>
</dbReference>
<dbReference type="AlphaFoldDB" id="A0A8X7Z7Q9"/>
<organism evidence="2 3">
    <name type="scientific">Populus tomentosa</name>
    <name type="common">Chinese white poplar</name>
    <dbReference type="NCBI Taxonomy" id="118781"/>
    <lineage>
        <taxon>Eukaryota</taxon>
        <taxon>Viridiplantae</taxon>
        <taxon>Streptophyta</taxon>
        <taxon>Embryophyta</taxon>
        <taxon>Tracheophyta</taxon>
        <taxon>Spermatophyta</taxon>
        <taxon>Magnoliopsida</taxon>
        <taxon>eudicotyledons</taxon>
        <taxon>Gunneridae</taxon>
        <taxon>Pentapetalae</taxon>
        <taxon>rosids</taxon>
        <taxon>fabids</taxon>
        <taxon>Malpighiales</taxon>
        <taxon>Salicaceae</taxon>
        <taxon>Saliceae</taxon>
        <taxon>Populus</taxon>
    </lineage>
</organism>
<keyword evidence="3" id="KW-1185">Reference proteome</keyword>
<feature type="region of interest" description="Disordered" evidence="1">
    <location>
        <begin position="21"/>
        <end position="44"/>
    </location>
</feature>
<dbReference type="OrthoDB" id="1917757at2759"/>
<name>A0A8X7Z7Q9_POPTO</name>